<sequence length="295" mass="34324">MPHSVGVDEIHPNKIGINFYDVTLITDDGIKLSCWFMYNNKNNMYEKLSNSSIRARRRILKECNMNGSITDSEDVSSYKVYVNTDLKRRVPFYLSNCFPNSNNENIGGRIKHFWELYNLMGVNILVFYRGYDNSSGVPSEDGFYLDAKATYEYLMSRTDIVDKDKLFVSGLILENTFKDLKTVWSKFYPIFAKIPFFLDIFQGFFRFIYDTNNMNGVDCSYIHNFNQDQGPGMFDVKHEHKTESVNMEKSQNELSVGVEKSSLSYKNKKKAPDRVVTRKTCSNDFANIFFLILNR</sequence>
<dbReference type="Proteomes" id="UP001311799">
    <property type="component" value="Unassembled WGS sequence"/>
</dbReference>
<dbReference type="PANTHER" id="PTHR12277">
    <property type="entry name" value="ALPHA/BETA HYDROLASE DOMAIN-CONTAINING PROTEIN"/>
    <property type="match status" value="1"/>
</dbReference>
<comment type="caution">
    <text evidence="1">The sequence shown here is derived from an EMBL/GenBank/DDBJ whole genome shotgun (WGS) entry which is preliminary data.</text>
</comment>
<proteinExistence type="predicted"/>
<evidence type="ECO:0000313" key="1">
    <source>
        <dbReference type="EMBL" id="KAK6588800.1"/>
    </source>
</evidence>
<accession>A0AAV9XZ53</accession>
<dbReference type="EMBL" id="JAWDEY010000022">
    <property type="protein sequence ID" value="KAK6588800.1"/>
    <property type="molecule type" value="Genomic_DNA"/>
</dbReference>
<dbReference type="PANTHER" id="PTHR12277:SF81">
    <property type="entry name" value="PROTEIN ABHD13"/>
    <property type="match status" value="1"/>
</dbReference>
<organism evidence="1 2">
    <name type="scientific">Cryptosporidium xiaoi</name>
    <dbReference type="NCBI Taxonomy" id="659607"/>
    <lineage>
        <taxon>Eukaryota</taxon>
        <taxon>Sar</taxon>
        <taxon>Alveolata</taxon>
        <taxon>Apicomplexa</taxon>
        <taxon>Conoidasida</taxon>
        <taxon>Coccidia</taxon>
        <taxon>Eucoccidiorida</taxon>
        <taxon>Eimeriorina</taxon>
        <taxon>Cryptosporidiidae</taxon>
        <taxon>Cryptosporidium</taxon>
    </lineage>
</organism>
<protein>
    <submittedName>
        <fullName evidence="1">Uncharacterized protein</fullName>
    </submittedName>
</protein>
<reference evidence="1 2" key="1">
    <citation type="submission" date="2023-10" db="EMBL/GenBank/DDBJ databases">
        <title>Comparative genomics analysis reveals potential genetic determinants of host preference in Cryptosporidium xiaoi.</title>
        <authorList>
            <person name="Xiao L."/>
            <person name="Li J."/>
        </authorList>
    </citation>
    <scope>NUCLEOTIDE SEQUENCE [LARGE SCALE GENOMIC DNA]</scope>
    <source>
        <strain evidence="1 2">52996</strain>
    </source>
</reference>
<dbReference type="AlphaFoldDB" id="A0AAV9XZ53"/>
<name>A0AAV9XZ53_9CRYT</name>
<gene>
    <name evidence="1" type="ORF">RS030_2376</name>
</gene>
<keyword evidence="2" id="KW-1185">Reference proteome</keyword>
<evidence type="ECO:0000313" key="2">
    <source>
        <dbReference type="Proteomes" id="UP001311799"/>
    </source>
</evidence>